<dbReference type="KEGG" id="hcu:MUN79_06505"/>
<accession>A0A8T9Q7L6</accession>
<feature type="chain" id="PRO_5035782688" evidence="1">
    <location>
        <begin position="21"/>
        <end position="74"/>
    </location>
</feature>
<protein>
    <submittedName>
        <fullName evidence="2">Uncharacterized protein</fullName>
    </submittedName>
</protein>
<dbReference type="RefSeq" id="WP_244676927.1">
    <property type="nucleotide sequence ID" value="NZ_CP095046.1"/>
</dbReference>
<feature type="signal peptide" evidence="1">
    <location>
        <begin position="1"/>
        <end position="20"/>
    </location>
</feature>
<dbReference type="Proteomes" id="UP000831796">
    <property type="component" value="Chromosome"/>
</dbReference>
<keyword evidence="3" id="KW-1185">Reference proteome</keyword>
<keyword evidence="1" id="KW-0732">Signal</keyword>
<organism evidence="2 3">
    <name type="scientific">Hymenobacter cellulosilyticus</name>
    <dbReference type="NCBI Taxonomy" id="2932248"/>
    <lineage>
        <taxon>Bacteria</taxon>
        <taxon>Pseudomonadati</taxon>
        <taxon>Bacteroidota</taxon>
        <taxon>Cytophagia</taxon>
        <taxon>Cytophagales</taxon>
        <taxon>Hymenobacteraceae</taxon>
        <taxon>Hymenobacter</taxon>
    </lineage>
</organism>
<dbReference type="AlphaFoldDB" id="A0A8T9Q7L6"/>
<reference evidence="2" key="1">
    <citation type="submission" date="2022-04" db="EMBL/GenBank/DDBJ databases">
        <title>Hymenobacter sp. isolated from the air.</title>
        <authorList>
            <person name="Won M."/>
            <person name="Lee C.-M."/>
            <person name="Woen H.-Y."/>
            <person name="Kwon S.-W."/>
        </authorList>
    </citation>
    <scope>NUCLEOTIDE SEQUENCE</scope>
    <source>
        <strain evidence="2">5116S-3</strain>
    </source>
</reference>
<dbReference type="EMBL" id="CP095046">
    <property type="protein sequence ID" value="UOQ73576.1"/>
    <property type="molecule type" value="Genomic_DNA"/>
</dbReference>
<name>A0A8T9Q7L6_9BACT</name>
<sequence>MKTFFALLLTTVTLSLQAEAGVSTAALPLTTTVNTDANTASDWGVFKRKKYKRKKRHNVNRSRYKRSGLFGFGR</sequence>
<evidence type="ECO:0000313" key="3">
    <source>
        <dbReference type="Proteomes" id="UP000831796"/>
    </source>
</evidence>
<proteinExistence type="predicted"/>
<evidence type="ECO:0000313" key="2">
    <source>
        <dbReference type="EMBL" id="UOQ73576.1"/>
    </source>
</evidence>
<gene>
    <name evidence="2" type="ORF">MUN79_06505</name>
</gene>
<evidence type="ECO:0000256" key="1">
    <source>
        <dbReference type="SAM" id="SignalP"/>
    </source>
</evidence>